<sequence length="132" mass="14872">MVSKLSFCIMIWRKVLFTMIPWIRVQPFPDIVPRGVNLHLFSSKVRELSSLSPEAGPSLLLACHASHGEVILPLLHLLLTPFSPFFVVHDESINTPAFLVEHSTHQTEFELSNEFKLSTWGRLMISSSSGES</sequence>
<dbReference type="Proteomes" id="UP000029120">
    <property type="component" value="Chromosome 8"/>
</dbReference>
<reference evidence="3" key="1">
    <citation type="journal article" date="2015" name="Nat. Plants">
        <title>Genome expansion of Arabis alpina linked with retrotransposition and reduced symmetric DNA methylation.</title>
        <authorList>
            <person name="Willing E.M."/>
            <person name="Rawat V."/>
            <person name="Mandakova T."/>
            <person name="Maumus F."/>
            <person name="James G.V."/>
            <person name="Nordstroem K.J."/>
            <person name="Becker C."/>
            <person name="Warthmann N."/>
            <person name="Chica C."/>
            <person name="Szarzynska B."/>
            <person name="Zytnicki M."/>
            <person name="Albani M.C."/>
            <person name="Kiefer C."/>
            <person name="Bergonzi S."/>
            <person name="Castaings L."/>
            <person name="Mateos J.L."/>
            <person name="Berns M.C."/>
            <person name="Bujdoso N."/>
            <person name="Piofczyk T."/>
            <person name="de Lorenzo L."/>
            <person name="Barrero-Sicilia C."/>
            <person name="Mateos I."/>
            <person name="Piednoel M."/>
            <person name="Hagmann J."/>
            <person name="Chen-Min-Tao R."/>
            <person name="Iglesias-Fernandez R."/>
            <person name="Schuster S.C."/>
            <person name="Alonso-Blanco C."/>
            <person name="Roudier F."/>
            <person name="Carbonero P."/>
            <person name="Paz-Ares J."/>
            <person name="Davis S.J."/>
            <person name="Pecinka A."/>
            <person name="Quesneville H."/>
            <person name="Colot V."/>
            <person name="Lysak M.A."/>
            <person name="Weigel D."/>
            <person name="Coupland G."/>
            <person name="Schneeberger K."/>
        </authorList>
    </citation>
    <scope>NUCLEOTIDE SEQUENCE [LARGE SCALE GENOMIC DNA]</scope>
    <source>
        <strain evidence="3">cv. Pajares</strain>
    </source>
</reference>
<evidence type="ECO:0000313" key="3">
    <source>
        <dbReference type="Proteomes" id="UP000029120"/>
    </source>
</evidence>
<keyword evidence="3" id="KW-1185">Reference proteome</keyword>
<organism evidence="2 3">
    <name type="scientific">Arabis alpina</name>
    <name type="common">Alpine rock-cress</name>
    <dbReference type="NCBI Taxonomy" id="50452"/>
    <lineage>
        <taxon>Eukaryota</taxon>
        <taxon>Viridiplantae</taxon>
        <taxon>Streptophyta</taxon>
        <taxon>Embryophyta</taxon>
        <taxon>Tracheophyta</taxon>
        <taxon>Spermatophyta</taxon>
        <taxon>Magnoliopsida</taxon>
        <taxon>eudicotyledons</taxon>
        <taxon>Gunneridae</taxon>
        <taxon>Pentapetalae</taxon>
        <taxon>rosids</taxon>
        <taxon>malvids</taxon>
        <taxon>Brassicales</taxon>
        <taxon>Brassicaceae</taxon>
        <taxon>Arabideae</taxon>
        <taxon>Arabis</taxon>
    </lineage>
</organism>
<proteinExistence type="predicted"/>
<dbReference type="AlphaFoldDB" id="A0A087GDP9"/>
<keyword evidence="1" id="KW-0732">Signal</keyword>
<evidence type="ECO:0000313" key="2">
    <source>
        <dbReference type="EMBL" id="KFK28001.1"/>
    </source>
</evidence>
<dbReference type="EMBL" id="CM002876">
    <property type="protein sequence ID" value="KFK28001.1"/>
    <property type="molecule type" value="Genomic_DNA"/>
</dbReference>
<gene>
    <name evidence="2" type="ordered locus">AALP_Aa8g458800</name>
</gene>
<protein>
    <submittedName>
        <fullName evidence="2">Uncharacterized protein</fullName>
    </submittedName>
</protein>
<name>A0A087GDP9_ARAAL</name>
<evidence type="ECO:0000256" key="1">
    <source>
        <dbReference type="SAM" id="SignalP"/>
    </source>
</evidence>
<feature type="chain" id="PRO_5001822043" evidence="1">
    <location>
        <begin position="18"/>
        <end position="132"/>
    </location>
</feature>
<dbReference type="Gramene" id="KFK28001">
    <property type="protein sequence ID" value="KFK28001"/>
    <property type="gene ID" value="AALP_AA8G458800"/>
</dbReference>
<accession>A0A087GDP9</accession>
<feature type="signal peptide" evidence="1">
    <location>
        <begin position="1"/>
        <end position="17"/>
    </location>
</feature>